<evidence type="ECO:0000313" key="2">
    <source>
        <dbReference type="EMBL" id="OGI37930.1"/>
    </source>
</evidence>
<evidence type="ECO:0000259" key="1">
    <source>
        <dbReference type="Pfam" id="PF13192"/>
    </source>
</evidence>
<feature type="domain" description="Thioredoxin-like fold" evidence="1">
    <location>
        <begin position="14"/>
        <end position="83"/>
    </location>
</feature>
<protein>
    <recommendedName>
        <fullName evidence="1">Thioredoxin-like fold domain-containing protein</fullName>
    </recommendedName>
</protein>
<dbReference type="AlphaFoldDB" id="A0A1F6SYB2"/>
<dbReference type="SUPFAM" id="SSF52833">
    <property type="entry name" value="Thioredoxin-like"/>
    <property type="match status" value="1"/>
</dbReference>
<name>A0A1F6SYB2_9PROT</name>
<dbReference type="InterPro" id="IPR016024">
    <property type="entry name" value="ARM-type_fold"/>
</dbReference>
<dbReference type="InterPro" id="IPR012336">
    <property type="entry name" value="Thioredoxin-like_fold"/>
</dbReference>
<comment type="caution">
    <text evidence="2">The sequence shown here is derived from an EMBL/GenBank/DDBJ whole genome shotgun (WGS) entry which is preliminary data.</text>
</comment>
<dbReference type="InterPro" id="IPR036249">
    <property type="entry name" value="Thioredoxin-like_sf"/>
</dbReference>
<sequence>MSNPRKPPDALLLINTGCPHCPTVLSGLAELVKQGLIGKLEVVNLSVQPELGEALDVRSVPWLRVGPFELEGLRSLAELRQWATRAGTPRGMADYFGELLGDGQLDKVLSLVRRDTHLLDALLLLLEDEDTELQVRVGIGAVMESFQGEEPLARLIDPLARLTHNRNAHIRGDAAHYLGLTRNARAIPHVESLVNDPEAQVRDIASESLESLRRVTTG</sequence>
<organism evidence="2 3">
    <name type="scientific">Candidatus Muproteobacteria bacterium RBG_16_62_13</name>
    <dbReference type="NCBI Taxonomy" id="1817756"/>
    <lineage>
        <taxon>Bacteria</taxon>
        <taxon>Pseudomonadati</taxon>
        <taxon>Pseudomonadota</taxon>
        <taxon>Candidatus Muproteobacteria</taxon>
    </lineage>
</organism>
<proteinExistence type="predicted"/>
<dbReference type="InterPro" id="IPR021133">
    <property type="entry name" value="HEAT_type_2"/>
</dbReference>
<dbReference type="EMBL" id="MFSQ01000135">
    <property type="protein sequence ID" value="OGI37930.1"/>
    <property type="molecule type" value="Genomic_DNA"/>
</dbReference>
<dbReference type="InterPro" id="IPR011989">
    <property type="entry name" value="ARM-like"/>
</dbReference>
<dbReference type="PROSITE" id="PS50077">
    <property type="entry name" value="HEAT_REPEAT"/>
    <property type="match status" value="1"/>
</dbReference>
<accession>A0A1F6SYB2</accession>
<dbReference type="SUPFAM" id="SSF48371">
    <property type="entry name" value="ARM repeat"/>
    <property type="match status" value="1"/>
</dbReference>
<dbReference type="Pfam" id="PF13646">
    <property type="entry name" value="HEAT_2"/>
    <property type="match status" value="1"/>
</dbReference>
<gene>
    <name evidence="2" type="ORF">A2140_01655</name>
</gene>
<dbReference type="Pfam" id="PF13192">
    <property type="entry name" value="Thioredoxin_3"/>
    <property type="match status" value="1"/>
</dbReference>
<evidence type="ECO:0000313" key="3">
    <source>
        <dbReference type="Proteomes" id="UP000178379"/>
    </source>
</evidence>
<dbReference type="Gene3D" id="1.25.10.10">
    <property type="entry name" value="Leucine-rich Repeat Variant"/>
    <property type="match status" value="1"/>
</dbReference>
<reference evidence="2 3" key="1">
    <citation type="journal article" date="2016" name="Nat. Commun.">
        <title>Thousands of microbial genomes shed light on interconnected biogeochemical processes in an aquifer system.</title>
        <authorList>
            <person name="Anantharaman K."/>
            <person name="Brown C.T."/>
            <person name="Hug L.A."/>
            <person name="Sharon I."/>
            <person name="Castelle C.J."/>
            <person name="Probst A.J."/>
            <person name="Thomas B.C."/>
            <person name="Singh A."/>
            <person name="Wilkins M.J."/>
            <person name="Karaoz U."/>
            <person name="Brodie E.L."/>
            <person name="Williams K.H."/>
            <person name="Hubbard S.S."/>
            <person name="Banfield J.F."/>
        </authorList>
    </citation>
    <scope>NUCLEOTIDE SEQUENCE [LARGE SCALE GENOMIC DNA]</scope>
</reference>
<dbReference type="Proteomes" id="UP000178379">
    <property type="component" value="Unassembled WGS sequence"/>
</dbReference>